<dbReference type="OrthoDB" id="9794445at2"/>
<dbReference type="InterPro" id="IPR002168">
    <property type="entry name" value="Lipase_GDXG_HIS_AS"/>
</dbReference>
<dbReference type="EMBL" id="CP040077">
    <property type="protein sequence ID" value="QCP48169.1"/>
    <property type="molecule type" value="Genomic_DNA"/>
</dbReference>
<dbReference type="Gene3D" id="3.40.50.1820">
    <property type="entry name" value="alpha/beta hydrolase"/>
    <property type="match status" value="1"/>
</dbReference>
<dbReference type="PROSITE" id="PS01174">
    <property type="entry name" value="LIPASE_GDXG_SER"/>
    <property type="match status" value="1"/>
</dbReference>
<dbReference type="PANTHER" id="PTHR48081">
    <property type="entry name" value="AB HYDROLASE SUPERFAMILY PROTEIN C4A8.06C"/>
    <property type="match status" value="1"/>
</dbReference>
<dbReference type="PROSITE" id="PS01173">
    <property type="entry name" value="LIPASE_GDXG_HIS"/>
    <property type="match status" value="1"/>
</dbReference>
<gene>
    <name evidence="5" type="ORF">FAZ95_02580</name>
</gene>
<evidence type="ECO:0000313" key="6">
    <source>
        <dbReference type="Proteomes" id="UP000298656"/>
    </source>
</evidence>
<comment type="similarity">
    <text evidence="1">Belongs to the 'GDXG' lipolytic enzyme family.</text>
</comment>
<evidence type="ECO:0000256" key="3">
    <source>
        <dbReference type="PROSITE-ProRule" id="PRU10038"/>
    </source>
</evidence>
<evidence type="ECO:0000313" key="5">
    <source>
        <dbReference type="EMBL" id="QCP48169.1"/>
    </source>
</evidence>
<dbReference type="InterPro" id="IPR013094">
    <property type="entry name" value="AB_hydrolase_3"/>
</dbReference>
<dbReference type="PANTHER" id="PTHR48081:SF30">
    <property type="entry name" value="ACETYL-HYDROLASE LIPR-RELATED"/>
    <property type="match status" value="1"/>
</dbReference>
<organism evidence="5 6">
    <name type="scientific">Trinickia violacea</name>
    <dbReference type="NCBI Taxonomy" id="2571746"/>
    <lineage>
        <taxon>Bacteria</taxon>
        <taxon>Pseudomonadati</taxon>
        <taxon>Pseudomonadota</taxon>
        <taxon>Betaproteobacteria</taxon>
        <taxon>Burkholderiales</taxon>
        <taxon>Burkholderiaceae</taxon>
        <taxon>Trinickia</taxon>
    </lineage>
</organism>
<dbReference type="InterPro" id="IPR033140">
    <property type="entry name" value="Lipase_GDXG_put_SER_AS"/>
</dbReference>
<accession>A0A4P8IQH1</accession>
<evidence type="ECO:0000256" key="2">
    <source>
        <dbReference type="ARBA" id="ARBA00022801"/>
    </source>
</evidence>
<feature type="domain" description="Alpha/beta hydrolase fold-3" evidence="4">
    <location>
        <begin position="80"/>
        <end position="281"/>
    </location>
</feature>
<dbReference type="AlphaFoldDB" id="A0A4P8IQH1"/>
<dbReference type="RefSeq" id="WP_137331011.1">
    <property type="nucleotide sequence ID" value="NZ_CP040077.1"/>
</dbReference>
<dbReference type="InterPro" id="IPR029058">
    <property type="entry name" value="AB_hydrolase_fold"/>
</dbReference>
<evidence type="ECO:0000259" key="4">
    <source>
        <dbReference type="Pfam" id="PF07859"/>
    </source>
</evidence>
<dbReference type="GO" id="GO:0004806">
    <property type="term" value="F:triacylglycerol lipase activity"/>
    <property type="evidence" value="ECO:0007669"/>
    <property type="project" value="TreeGrafter"/>
</dbReference>
<sequence>MSWQSAITCWFLRRQFRPETLKPEISVERTREHSDKRLWSPKVPRGWRLVERYRPGDAPLRGEWLEPPAAMPAVAPTRTLLYIHGGGYYFCSPKTHRSLVFALAARCGIRTFSLDYRLAPEQPFPAALDDALAAYRQLLAEGTSADSIVLAGDSAGGGLALATLVALRDAGDPLPAAALLFSPWTDLAATGATIATNDGRDPMFYGVAIERAAKFYLADTPATHPYASPLYADFAGLPPLFIQAGSTEVLLDDSRRVAEKARAAGVPVDLEIWPDMPHVWQIYAPFVPEAGRALDRAAAFVRRAARGEPVHASSDTSMV</sequence>
<dbReference type="Proteomes" id="UP000298656">
    <property type="component" value="Chromosome 1"/>
</dbReference>
<reference evidence="5 6" key="1">
    <citation type="submission" date="2019-05" db="EMBL/GenBank/DDBJ databases">
        <title>Burkholderia sp. DHOD12, isolated from subtropical forest soil.</title>
        <authorList>
            <person name="Gao Z.-H."/>
            <person name="Qiu L.-H."/>
        </authorList>
    </citation>
    <scope>NUCLEOTIDE SEQUENCE [LARGE SCALE GENOMIC DNA]</scope>
    <source>
        <strain evidence="5 6">DHOD12</strain>
    </source>
</reference>
<feature type="active site" evidence="3">
    <location>
        <position position="154"/>
    </location>
</feature>
<evidence type="ECO:0000256" key="1">
    <source>
        <dbReference type="ARBA" id="ARBA00010515"/>
    </source>
</evidence>
<dbReference type="Pfam" id="PF07859">
    <property type="entry name" value="Abhydrolase_3"/>
    <property type="match status" value="1"/>
</dbReference>
<dbReference type="SUPFAM" id="SSF53474">
    <property type="entry name" value="alpha/beta-Hydrolases"/>
    <property type="match status" value="1"/>
</dbReference>
<keyword evidence="6" id="KW-1185">Reference proteome</keyword>
<name>A0A4P8IQH1_9BURK</name>
<proteinExistence type="inferred from homology"/>
<dbReference type="InterPro" id="IPR050300">
    <property type="entry name" value="GDXG_lipolytic_enzyme"/>
</dbReference>
<protein>
    <submittedName>
        <fullName evidence="5">Alpha/beta hydrolase</fullName>
    </submittedName>
</protein>
<dbReference type="KEGG" id="tvl:FAZ95_02580"/>
<keyword evidence="2 5" id="KW-0378">Hydrolase</keyword>